<evidence type="ECO:0000313" key="3">
    <source>
        <dbReference type="EMBL" id="TDL86402.1"/>
    </source>
</evidence>
<dbReference type="InterPro" id="IPR039448">
    <property type="entry name" value="Beta_helix"/>
</dbReference>
<dbReference type="Gene3D" id="2.160.20.10">
    <property type="entry name" value="Single-stranded right-handed beta-helix, Pectin lyase-like"/>
    <property type="match status" value="1"/>
</dbReference>
<evidence type="ECO:0000313" key="4">
    <source>
        <dbReference type="Proteomes" id="UP000294562"/>
    </source>
</evidence>
<feature type="domain" description="Right handed beta helix" evidence="2">
    <location>
        <begin position="194"/>
        <end position="385"/>
    </location>
</feature>
<dbReference type="InterPro" id="IPR011049">
    <property type="entry name" value="Serralysin-like_metalloprot_C"/>
</dbReference>
<feature type="transmembrane region" description="Helical" evidence="1">
    <location>
        <begin position="12"/>
        <end position="35"/>
    </location>
</feature>
<evidence type="ECO:0000256" key="1">
    <source>
        <dbReference type="SAM" id="Phobius"/>
    </source>
</evidence>
<dbReference type="EMBL" id="SMZO01000031">
    <property type="protein sequence ID" value="TDL86402.1"/>
    <property type="molecule type" value="Genomic_DNA"/>
</dbReference>
<keyword evidence="1" id="KW-0472">Membrane</keyword>
<sequence>MQLTRALNAARWATVIFLNLVFVSVVWCVPVPAVAASSALLSELFRNESAGDDTAMTTLTVSTSAELMDAFAMAQDGDRIELVSGAYETVTLAGRDFATGITIAAVDPDIPPILTDSLHLIDVAGVTIQDIDIDAAQIAPEDDRTRVMVENSDRVVLKDMVIEGYIPTRTEGQNPDSKFTNRKEAISDYGYDIGVQVHDSSSVTLSGLELFDLRSAVGLQDAYDTVITGVDIHDVREGINMHDVRGVLIEDSAFHNFKPWKHDKSNSDDHPDMIQFYGANSVFGVHDVTISNNQFWQDPDDLHTQTIYGSLSGESGFTHSNFTITGNTIVNGHLNAISIYDVDGVVIEDNVILPKDNLDDDPLQIYTPGIVLVGSTDARVEGNTFLAYSNGKDVKAPVDQLTDGSITIGTNTILSTDPDSPLFWRTVAEQVAAGTWTYGGADALPTDIDAQSVVGAALDLGMIQKDAPSDGGFVSGGFENSVLLGSAYDDVLRSSNADSVMQGNNGSDKFVFNFRNPDEGALHVVVDLDFDKGDFLQIIGPDGGYIVTSADRLVELVEDGTLTASATAFSSTIVSFSDLPSHQIELMGMTLEGAAMPTGTDADALIKAALDLGMVQEDAPSAGGVVKAGSADSVLLGSAYDDILRGSNDNTVMMGAEGADKFVFNFRSPDDDGALHVVYDLDFDEGDFLQILGPDGGYVVTSADRLAELVTDGTLTTEATSSGGTVMALTDLPSYQIELAFQPMDELLGGL</sequence>
<reference evidence="3 4" key="1">
    <citation type="submission" date="2019-03" db="EMBL/GenBank/DDBJ databases">
        <title>Rhodobacteraceae bacterium SM1902, a new member of the family Rhodobacteraceae isolated from Yantai.</title>
        <authorList>
            <person name="Sun Y."/>
        </authorList>
    </citation>
    <scope>NUCLEOTIDE SEQUENCE [LARGE SCALE GENOMIC DNA]</scope>
    <source>
        <strain evidence="3 4">SM1902</strain>
    </source>
</reference>
<name>A0A4R6AS45_9RHOB</name>
<dbReference type="OrthoDB" id="3938151at2"/>
<dbReference type="AlphaFoldDB" id="A0A4R6AS45"/>
<keyword evidence="1" id="KW-0812">Transmembrane</keyword>
<organism evidence="3 4">
    <name type="scientific">Meridianimarinicoccus aquatilis</name>
    <dbReference type="NCBI Taxonomy" id="2552766"/>
    <lineage>
        <taxon>Bacteria</taxon>
        <taxon>Pseudomonadati</taxon>
        <taxon>Pseudomonadota</taxon>
        <taxon>Alphaproteobacteria</taxon>
        <taxon>Rhodobacterales</taxon>
        <taxon>Paracoccaceae</taxon>
        <taxon>Meridianimarinicoccus</taxon>
    </lineage>
</organism>
<dbReference type="Pfam" id="PF13229">
    <property type="entry name" value="Beta_helix"/>
    <property type="match status" value="1"/>
</dbReference>
<dbReference type="InterPro" id="IPR006626">
    <property type="entry name" value="PbH1"/>
</dbReference>
<proteinExistence type="predicted"/>
<dbReference type="Proteomes" id="UP000294562">
    <property type="component" value="Unassembled WGS sequence"/>
</dbReference>
<dbReference type="SMART" id="SM00710">
    <property type="entry name" value="PbH1"/>
    <property type="match status" value="4"/>
</dbReference>
<comment type="caution">
    <text evidence="3">The sequence shown here is derived from an EMBL/GenBank/DDBJ whole genome shotgun (WGS) entry which is preliminary data.</text>
</comment>
<dbReference type="InterPro" id="IPR012334">
    <property type="entry name" value="Pectin_lyas_fold"/>
</dbReference>
<keyword evidence="4" id="KW-1185">Reference proteome</keyword>
<protein>
    <recommendedName>
        <fullName evidence="2">Right handed beta helix domain-containing protein</fullName>
    </recommendedName>
</protein>
<dbReference type="InterPro" id="IPR011050">
    <property type="entry name" value="Pectin_lyase_fold/virulence"/>
</dbReference>
<accession>A0A4R6AS45</accession>
<keyword evidence="1" id="KW-1133">Transmembrane helix</keyword>
<dbReference type="SUPFAM" id="SSF51120">
    <property type="entry name" value="beta-Roll"/>
    <property type="match status" value="2"/>
</dbReference>
<dbReference type="SUPFAM" id="SSF51126">
    <property type="entry name" value="Pectin lyase-like"/>
    <property type="match status" value="1"/>
</dbReference>
<gene>
    <name evidence="3" type="ORF">E2L05_13305</name>
</gene>
<evidence type="ECO:0000259" key="2">
    <source>
        <dbReference type="Pfam" id="PF13229"/>
    </source>
</evidence>